<organism>
    <name type="scientific">Neospora caninum (strain Liverpool)</name>
    <dbReference type="NCBI Taxonomy" id="572307"/>
    <lineage>
        <taxon>Eukaryota</taxon>
        <taxon>Sar</taxon>
        <taxon>Alveolata</taxon>
        <taxon>Apicomplexa</taxon>
        <taxon>Conoidasida</taxon>
        <taxon>Coccidia</taxon>
        <taxon>Eucoccidiorida</taxon>
        <taxon>Eimeriorina</taxon>
        <taxon>Sarcocystidae</taxon>
        <taxon>Neospora</taxon>
    </lineage>
</organism>
<dbReference type="GO" id="GO:0005524">
    <property type="term" value="F:ATP binding"/>
    <property type="evidence" value="ECO:0007669"/>
    <property type="project" value="UniProtKB-UniRule"/>
</dbReference>
<name>F0JB38_NEOCL</name>
<reference evidence="10" key="1">
    <citation type="submission" date="2011-03" db="EMBL/GenBank/DDBJ databases">
        <title>Comparative genomics and transcriptomics of Neospora caninum and Toxoplasma gondii.</title>
        <authorList>
            <person name="Reid A.J."/>
            <person name="Sohal A."/>
            <person name="Harris D."/>
            <person name="Quail M."/>
            <person name="Sanders M."/>
            <person name="Berriman M."/>
            <person name="Wastling J.M."/>
            <person name="Pain A."/>
        </authorList>
    </citation>
    <scope>NUCLEOTIDE SEQUENCE</scope>
    <source>
        <strain evidence="10">Liverpool</strain>
    </source>
</reference>
<feature type="compositionally biased region" description="Polar residues" evidence="8">
    <location>
        <begin position="86"/>
        <end position="98"/>
    </location>
</feature>
<evidence type="ECO:0000256" key="1">
    <source>
        <dbReference type="ARBA" id="ARBA00008867"/>
    </source>
</evidence>
<dbReference type="GO" id="GO:0005737">
    <property type="term" value="C:cytoplasm"/>
    <property type="evidence" value="ECO:0007669"/>
    <property type="project" value="TreeGrafter"/>
</dbReference>
<dbReference type="PROSITE" id="PS50011">
    <property type="entry name" value="PROTEIN_KINASE_DOM"/>
    <property type="match status" value="1"/>
</dbReference>
<dbReference type="InterPro" id="IPR050494">
    <property type="entry name" value="Ser_Thr_dual-spec_kinase"/>
</dbReference>
<evidence type="ECO:0000313" key="11">
    <source>
        <dbReference type="EMBL" id="CEL71305.1"/>
    </source>
</evidence>
<dbReference type="PANTHER" id="PTHR24058">
    <property type="entry name" value="DUAL SPECIFICITY PROTEIN KINASE"/>
    <property type="match status" value="1"/>
</dbReference>
<evidence type="ECO:0000259" key="9">
    <source>
        <dbReference type="PROSITE" id="PS50011"/>
    </source>
</evidence>
<evidence type="ECO:0000256" key="7">
    <source>
        <dbReference type="PROSITE-ProRule" id="PRU10141"/>
    </source>
</evidence>
<sequence>MLSARKASGCSGSGGPIELQDLVENSKGDRFTENSPSLRTGQTAQVRSNPGMSSASFLPVDGTFRNTHADIRRTETFPATPPSAKEGQSVSWSENGCSLESDTSNLSQHFVARWGGLASCSGLSFVKTLRVPRVTAASHSSEPLRIPGRGNEARASLQVEMSKGTTDAQKPAECGQINDPLLPVNNGSSAGTAGLASPTGANKAPPSSSVTSGVTSSALILSSTQSSLAAGSSCCTSSSVMKPLGTDTGVRLAKCNSNASTECTLSGETSQRSSNDSAPRSHADLGESYCGRCRQAGCDGCWSASFRPRLRRTTTVQVRSAPLPDVPDRASSFPDPHCDAIQWQRAVLRCRQSLTSSTIAGLSKFSSSGSVNQMPGTNCREVSAGANDSTLCKQGPVGSGQEDAVTLCRSRHQNSGSVRGSVISAGSCKLSADYITWTSQERHAQAEASSRSLPDASGGNATEFAVSKQRTRRGSGGHSPNLSEDTWFSVSPQETSERHQTVEAGAPSLCLDSSAPGKGDKTLREQGIGLPRISETPPHSHCSRRSCSAKAHTPHRVGFSRYQHSVCGSAIPLEDAFACDARPSRNYIKPCQENSKKTGTVVSEEVTRRQTRGSRPNKGGLGYSASSASAADTSNSFPQAAAAESWPVWKTKTDTGGAGSQRNSKPLVSYEKPTAPRVEGMGHTQFPITGAELVKRHSDWLTEFEQAEAAEVRDVWYWGRSRQAPSGEPVKGKDCHNNGFDDSRGDYRASLGDHVNYRFELVAPLGRGSFGQVFRAFDHKTGECVALKIVRNKKHFHVQGCVEVRTLQKLLQSDKDDKGNVIHMKEHFLFRNHLIITFELLNMNLYEFLKRNMFRGLSSLAIRSIGIQLLQALRLLRRQQIVHCDLKPENIVLKNQLKSSIKVIDFGSSCPEGEMPYSYIQSRFYRSPEVLLGLSYGCPIDMWSLGCILAELQTGHPLFAGENETDQISCIMEILGPPPQYIIAKSPRRRFFFDTNGDPKPHVNSHGKKRRVSSKDLFSVLQTDDTQLVDFIRGKELKLCVDTDVDGLCTGTGSCDRKSLDDSCCGANLRQITSILQAEPLVCGEARENLYLNRKQHANKTDIIALTGKIRHSPGQQTAHYESTIYNCTVAYK</sequence>
<feature type="compositionally biased region" description="Polar residues" evidence="8">
    <location>
        <begin position="262"/>
        <end position="278"/>
    </location>
</feature>
<feature type="compositionally biased region" description="Polar residues" evidence="8">
    <location>
        <begin position="478"/>
        <end position="494"/>
    </location>
</feature>
<dbReference type="SMR" id="F0JB38"/>
<feature type="region of interest" description="Disordered" evidence="8">
    <location>
        <begin position="159"/>
        <end position="213"/>
    </location>
</feature>
<dbReference type="SUPFAM" id="SSF56112">
    <property type="entry name" value="Protein kinase-like (PK-like)"/>
    <property type="match status" value="1"/>
</dbReference>
<feature type="region of interest" description="Disordered" evidence="8">
    <location>
        <begin position="589"/>
        <end position="668"/>
    </location>
</feature>
<dbReference type="InterPro" id="IPR008271">
    <property type="entry name" value="Ser/Thr_kinase_AS"/>
</dbReference>
<dbReference type="SMART" id="SM00220">
    <property type="entry name" value="S_TKc"/>
    <property type="match status" value="1"/>
</dbReference>
<dbReference type="CDD" id="cd14210">
    <property type="entry name" value="PKc_DYRK"/>
    <property type="match status" value="1"/>
</dbReference>
<dbReference type="PROSITE" id="PS00108">
    <property type="entry name" value="PROTEIN_KINASE_ST"/>
    <property type="match status" value="1"/>
</dbReference>
<keyword evidence="3" id="KW-0808">Transferase</keyword>
<feature type="binding site" evidence="7">
    <location>
        <position position="788"/>
    </location>
    <ligand>
        <name>ATP</name>
        <dbReference type="ChEBI" id="CHEBI:30616"/>
    </ligand>
</feature>
<comment type="similarity">
    <text evidence="1">Belongs to the protein kinase superfamily. CMGC Ser/Thr protein kinase family. MNB/DYRK subfamily.</text>
</comment>
<dbReference type="EMBL" id="CADU01000310">
    <property type="protein sequence ID" value="CCA30066.1"/>
    <property type="molecule type" value="Genomic_DNA"/>
</dbReference>
<dbReference type="PANTHER" id="PTHR24058:SF22">
    <property type="entry name" value="DUAL SPECIFICITY TYROSINE-PHOSPHORYLATION-REGULATED KINASE 4"/>
    <property type="match status" value="1"/>
</dbReference>
<reference evidence="10" key="2">
    <citation type="submission" date="2011-03" db="EMBL/GenBank/DDBJ databases">
        <authorList>
            <person name="Aslett M."/>
        </authorList>
    </citation>
    <scope>NUCLEOTIDE SEQUENCE</scope>
    <source>
        <strain evidence="10">Liverpool</strain>
    </source>
</reference>
<feature type="region of interest" description="Disordered" evidence="8">
    <location>
        <begin position="74"/>
        <end position="98"/>
    </location>
</feature>
<accession>F0JB38</accession>
<dbReference type="InterPro" id="IPR017441">
    <property type="entry name" value="Protein_kinase_ATP_BS"/>
</dbReference>
<dbReference type="GO" id="GO:0005856">
    <property type="term" value="C:cytoskeleton"/>
    <property type="evidence" value="ECO:0007669"/>
    <property type="project" value="TreeGrafter"/>
</dbReference>
<dbReference type="EMBL" id="LN714488">
    <property type="protein sequence ID" value="CEL71305.1"/>
    <property type="molecule type" value="Genomic_DNA"/>
</dbReference>
<keyword evidence="5" id="KW-0418">Kinase</keyword>
<reference evidence="11" key="3">
    <citation type="journal article" date="2015" name="PLoS ONE">
        <title>Comprehensive Evaluation of Toxoplasma gondii VEG and Neospora caninum LIV Genomes with Tachyzoite Stage Transcriptome and Proteome Defines Novel Transcript Features.</title>
        <authorList>
            <person name="Ramaprasad A."/>
            <person name="Mourier T."/>
            <person name="Naeem R."/>
            <person name="Malas T.B."/>
            <person name="Moussa E."/>
            <person name="Panigrahi A."/>
            <person name="Vermont S.J."/>
            <person name="Otto T.D."/>
            <person name="Wastling J."/>
            <person name="Pain A."/>
        </authorList>
    </citation>
    <scope>NUCLEOTIDE SEQUENCE</scope>
    <source>
        <strain evidence="11">Liverpool</strain>
    </source>
</reference>
<feature type="region of interest" description="Disordered" evidence="8">
    <location>
        <begin position="1"/>
        <end position="61"/>
    </location>
</feature>
<evidence type="ECO:0000256" key="4">
    <source>
        <dbReference type="ARBA" id="ARBA00022741"/>
    </source>
</evidence>
<evidence type="ECO:0000256" key="8">
    <source>
        <dbReference type="SAM" id="MobiDB-lite"/>
    </source>
</evidence>
<dbReference type="PROSITE" id="PS00107">
    <property type="entry name" value="PROTEIN_KINASE_ATP"/>
    <property type="match status" value="1"/>
</dbReference>
<feature type="compositionally biased region" description="Polar residues" evidence="8">
    <location>
        <begin position="33"/>
        <end position="56"/>
    </location>
</feature>
<protein>
    <recommendedName>
        <fullName evidence="9">Protein kinase domain-containing protein</fullName>
    </recommendedName>
</protein>
<dbReference type="GO" id="GO:0004674">
    <property type="term" value="F:protein serine/threonine kinase activity"/>
    <property type="evidence" value="ECO:0007669"/>
    <property type="project" value="UniProtKB-KW"/>
</dbReference>
<feature type="region of interest" description="Disordered" evidence="8">
    <location>
        <begin position="445"/>
        <end position="518"/>
    </location>
</feature>
<dbReference type="InterPro" id="IPR000719">
    <property type="entry name" value="Prot_kinase_dom"/>
</dbReference>
<dbReference type="Gene3D" id="1.10.510.10">
    <property type="entry name" value="Transferase(Phosphotransferase) domain 1"/>
    <property type="match status" value="1"/>
</dbReference>
<dbReference type="Gene3D" id="3.30.200.20">
    <property type="entry name" value="Phosphorylase Kinase, domain 1"/>
    <property type="match status" value="1"/>
</dbReference>
<evidence type="ECO:0000256" key="5">
    <source>
        <dbReference type="ARBA" id="ARBA00022777"/>
    </source>
</evidence>
<dbReference type="AlphaFoldDB" id="F0JB38"/>
<keyword evidence="4 7" id="KW-0547">Nucleotide-binding</keyword>
<dbReference type="Pfam" id="PF00069">
    <property type="entry name" value="Pkinase"/>
    <property type="match status" value="1"/>
</dbReference>
<evidence type="ECO:0000313" key="10">
    <source>
        <dbReference type="EMBL" id="CCA30066.1"/>
    </source>
</evidence>
<dbReference type="InterPro" id="IPR011009">
    <property type="entry name" value="Kinase-like_dom_sf"/>
</dbReference>
<feature type="region of interest" description="Disordered" evidence="8">
    <location>
        <begin position="262"/>
        <end position="281"/>
    </location>
</feature>
<keyword evidence="2" id="KW-0723">Serine/threonine-protein kinase</keyword>
<evidence type="ECO:0000256" key="3">
    <source>
        <dbReference type="ARBA" id="ARBA00022679"/>
    </source>
</evidence>
<evidence type="ECO:0000256" key="2">
    <source>
        <dbReference type="ARBA" id="ARBA00022527"/>
    </source>
</evidence>
<evidence type="ECO:0000256" key="6">
    <source>
        <dbReference type="ARBA" id="ARBA00022840"/>
    </source>
</evidence>
<feature type="domain" description="Protein kinase" evidence="9">
    <location>
        <begin position="759"/>
        <end position="1032"/>
    </location>
</feature>
<dbReference type="VEuPathDB" id="ToxoDB:NCLIV_069610"/>
<proteinExistence type="inferred from homology"/>
<gene>
    <name evidence="11" type="ORF">BN1204_069610</name>
    <name evidence="10" type="ORF">NCLIV_069610</name>
</gene>
<keyword evidence="6 7" id="KW-0067">ATP-binding</keyword>